<evidence type="ECO:0000259" key="4">
    <source>
        <dbReference type="PROSITE" id="PS50111"/>
    </source>
</evidence>
<organism evidence="5 6">
    <name type="scientific">Edwardsiella hoshinae</name>
    <dbReference type="NCBI Taxonomy" id="93378"/>
    <lineage>
        <taxon>Bacteria</taxon>
        <taxon>Pseudomonadati</taxon>
        <taxon>Pseudomonadota</taxon>
        <taxon>Gammaproteobacteria</taxon>
        <taxon>Enterobacterales</taxon>
        <taxon>Hafniaceae</taxon>
        <taxon>Edwardsiella</taxon>
    </lineage>
</organism>
<protein>
    <submittedName>
        <fullName evidence="5">Methyl-accepting chemotaxis protein 2</fullName>
    </submittedName>
</protein>
<accession>A0A376DNL9</accession>
<dbReference type="OrthoDB" id="9808588at2"/>
<dbReference type="InterPro" id="IPR051310">
    <property type="entry name" value="MCP_chemotaxis"/>
</dbReference>
<proteinExistence type="inferred from homology"/>
<evidence type="ECO:0000313" key="6">
    <source>
        <dbReference type="Proteomes" id="UP000255248"/>
    </source>
</evidence>
<dbReference type="Gene3D" id="6.10.250.3200">
    <property type="match status" value="1"/>
</dbReference>
<keyword evidence="3" id="KW-0807">Transducer</keyword>
<evidence type="ECO:0000256" key="2">
    <source>
        <dbReference type="ARBA" id="ARBA00029447"/>
    </source>
</evidence>
<evidence type="ECO:0000256" key="1">
    <source>
        <dbReference type="ARBA" id="ARBA00022500"/>
    </source>
</evidence>
<reference evidence="5 6" key="1">
    <citation type="submission" date="2018-06" db="EMBL/GenBank/DDBJ databases">
        <authorList>
            <consortium name="Pathogen Informatics"/>
            <person name="Doyle S."/>
        </authorList>
    </citation>
    <scope>NUCLEOTIDE SEQUENCE [LARGE SCALE GENOMIC DNA]</scope>
    <source>
        <strain evidence="5 6">NCTC12121</strain>
    </source>
</reference>
<dbReference type="SUPFAM" id="SSF58104">
    <property type="entry name" value="Methyl-accepting chemotaxis protein (MCP) signaling domain"/>
    <property type="match status" value="1"/>
</dbReference>
<dbReference type="EMBL" id="UFXZ01000001">
    <property type="protein sequence ID" value="STC91837.1"/>
    <property type="molecule type" value="Genomic_DNA"/>
</dbReference>
<dbReference type="GO" id="GO:0016020">
    <property type="term" value="C:membrane"/>
    <property type="evidence" value="ECO:0007669"/>
    <property type="project" value="InterPro"/>
</dbReference>
<dbReference type="Proteomes" id="UP000255248">
    <property type="component" value="Unassembled WGS sequence"/>
</dbReference>
<dbReference type="PANTHER" id="PTHR43531:SF11">
    <property type="entry name" value="METHYL-ACCEPTING CHEMOTAXIS PROTEIN 3"/>
    <property type="match status" value="1"/>
</dbReference>
<name>A0A376DNL9_9GAMM</name>
<evidence type="ECO:0000256" key="3">
    <source>
        <dbReference type="PROSITE-ProRule" id="PRU00284"/>
    </source>
</evidence>
<dbReference type="PROSITE" id="PS50111">
    <property type="entry name" value="CHEMOTAXIS_TRANSDUC_2"/>
    <property type="match status" value="1"/>
</dbReference>
<dbReference type="AlphaFoldDB" id="A0A376DNL9"/>
<dbReference type="Pfam" id="PF00015">
    <property type="entry name" value="MCPsignal"/>
    <property type="match status" value="1"/>
</dbReference>
<dbReference type="InterPro" id="IPR004089">
    <property type="entry name" value="MCPsignal_dom"/>
</dbReference>
<dbReference type="InterPro" id="IPR025991">
    <property type="entry name" value="Chemoreceptor_zinc-bind_dom"/>
</dbReference>
<feature type="domain" description="Methyl-accepting transducer" evidence="4">
    <location>
        <begin position="60"/>
        <end position="240"/>
    </location>
</feature>
<sequence length="360" mass="40010">MCKKIINLFTSAGITKAHTTSSIRTDYPTERTLSIPTHPPDSPADYEHTLCRCMLSGIDSITTIRNTLLSSSERLRHEQQVIDALNVKNSQAYDSMHALEKLVAEISASAQQEIQISTALQETVNEINHSVEDIHRLSNQTNLLAINSAIEAAHVGELGRGFTVIVKEIKQLASEVKQHASQIAGLSHAIAERAGQVCESVIGIQTLIAHIQREVAQSRQALEQVIERAGYMQQIIRAIALQQFLNTVKLDHIIWKYQVYRYLFTRDRQATMSDHHSCRLGRWYYAGEGRRQFGEHPTFRALARPHAEVHRSGQQALAAFAADNFVAMTAALEQMESASAAVIEGIDALIGETLPNDERG</sequence>
<dbReference type="Gene3D" id="1.20.120.30">
    <property type="entry name" value="Aspartate receptor, ligand-binding domain"/>
    <property type="match status" value="1"/>
</dbReference>
<dbReference type="GO" id="GO:0007165">
    <property type="term" value="P:signal transduction"/>
    <property type="evidence" value="ECO:0007669"/>
    <property type="project" value="UniProtKB-KW"/>
</dbReference>
<dbReference type="GO" id="GO:0006935">
    <property type="term" value="P:chemotaxis"/>
    <property type="evidence" value="ECO:0007669"/>
    <property type="project" value="UniProtKB-KW"/>
</dbReference>
<dbReference type="PANTHER" id="PTHR43531">
    <property type="entry name" value="PROTEIN ICFG"/>
    <property type="match status" value="1"/>
</dbReference>
<keyword evidence="1" id="KW-0145">Chemotaxis</keyword>
<dbReference type="Pfam" id="PF13682">
    <property type="entry name" value="CZB"/>
    <property type="match status" value="1"/>
</dbReference>
<gene>
    <name evidence="5" type="primary">mcp2</name>
    <name evidence="5" type="ORF">NCTC12121_03228</name>
</gene>
<comment type="similarity">
    <text evidence="2">Belongs to the methyl-accepting chemotaxis (MCP) protein family.</text>
</comment>
<evidence type="ECO:0000313" key="5">
    <source>
        <dbReference type="EMBL" id="STC91837.1"/>
    </source>
</evidence>